<gene>
    <name evidence="7" type="ORF">glt_00046</name>
</gene>
<keyword evidence="8" id="KW-1185">Reference proteome</keyword>
<evidence type="ECO:0000256" key="3">
    <source>
        <dbReference type="ARBA" id="ARBA00022737"/>
    </source>
</evidence>
<sequence length="518" mass="60547">MDFKLLKQDLDDKLFTDLSLILSDDNNTITIDVHKIVLYSSCIYFRKLLTFGKTKEKIIKINVPDVFVSKNIIESFYDRVWNNESKSYIQVGKNPDSNCNDYPEWKYTILLYKCNDFFGLDTDLNKIFYLQVPSEKFNKLLNFVDLLNYDDKLTQLLINNFPLNYDLTNLSTELLIVILEKLKLYCFITLSDNKEIKTWNNGSDNIIMNDTNYIEGKNKIYCTRDESKIICVGYNSIQYINIHENKPVIFPNKYEIEYITGAKDINFVCISSDRTILVTVHQDFTKIWDIETGTLINTLPLDWNIFSMSVSSDGNFIVVHKYNNVREIWDCENGKILLCFDDWNNIWQNTSIVSLITLYDIYLHASRDERCHYDNNMCFSPDNSEIAMAHNKTINIFNLKSGEFIKSHKIHANDEINKLVYSPKGDKIMYFIIGRKITIWSPSTDDLIMSKHNVSVACFTSDGKFVIYAYKNNIYVWDINTNEIITDFKSDHCINDICLTLSLNKVLINKIEKFLCIE</sequence>
<dbReference type="PANTHER" id="PTHR19877">
    <property type="entry name" value="EUKARYOTIC TRANSLATION INITIATION FACTOR 3 SUBUNIT I"/>
    <property type="match status" value="1"/>
</dbReference>
<dbReference type="EMBL" id="KC008572">
    <property type="protein sequence ID" value="AGF84855.1"/>
    <property type="molecule type" value="Genomic_DNA"/>
</dbReference>
<dbReference type="SUPFAM" id="SSF54695">
    <property type="entry name" value="POZ domain"/>
    <property type="match status" value="1"/>
</dbReference>
<keyword evidence="2" id="KW-0853">WD repeat</keyword>
<accession>M1NLH1</accession>
<dbReference type="Gene3D" id="2.130.10.10">
    <property type="entry name" value="YVTN repeat-like/Quinoprotein amine dehydrogenase"/>
    <property type="match status" value="2"/>
</dbReference>
<dbReference type="CDD" id="cd18186">
    <property type="entry name" value="BTB_POZ_ZBTB_KLHL-like"/>
    <property type="match status" value="1"/>
</dbReference>
<evidence type="ECO:0000256" key="1">
    <source>
        <dbReference type="ARBA" id="ARBA00006497"/>
    </source>
</evidence>
<dbReference type="InterPro" id="IPR036322">
    <property type="entry name" value="WD40_repeat_dom_sf"/>
</dbReference>
<proteinExistence type="inferred from homology"/>
<evidence type="ECO:0000256" key="2">
    <source>
        <dbReference type="ARBA" id="ARBA00022574"/>
    </source>
</evidence>
<evidence type="ECO:0000256" key="5">
    <source>
        <dbReference type="ARBA" id="ARBA00040390"/>
    </source>
</evidence>
<dbReference type="InterPro" id="IPR011333">
    <property type="entry name" value="SKP1/BTB/POZ_sf"/>
</dbReference>
<dbReference type="InterPro" id="IPR001680">
    <property type="entry name" value="WD40_rpt"/>
</dbReference>
<evidence type="ECO:0000256" key="4">
    <source>
        <dbReference type="ARBA" id="ARBA00038394"/>
    </source>
</evidence>
<dbReference type="SMART" id="SM00320">
    <property type="entry name" value="WD40"/>
    <property type="match status" value="4"/>
</dbReference>
<evidence type="ECO:0000313" key="7">
    <source>
        <dbReference type="EMBL" id="AGF84855.1"/>
    </source>
</evidence>
<dbReference type="Gene3D" id="3.30.710.10">
    <property type="entry name" value="Potassium Channel Kv1.1, Chain A"/>
    <property type="match status" value="1"/>
</dbReference>
<evidence type="ECO:0000313" key="8">
    <source>
        <dbReference type="Proteomes" id="UP000241071"/>
    </source>
</evidence>
<evidence type="ECO:0000259" key="6">
    <source>
        <dbReference type="PROSITE" id="PS50097"/>
    </source>
</evidence>
<dbReference type="GO" id="GO:0003723">
    <property type="term" value="F:RNA binding"/>
    <property type="evidence" value="ECO:0007669"/>
    <property type="project" value="TreeGrafter"/>
</dbReference>
<feature type="domain" description="BTB" evidence="6">
    <location>
        <begin position="16"/>
        <end position="84"/>
    </location>
</feature>
<comment type="similarity">
    <text evidence="4">Belongs to the WD repeat STRAP family.</text>
</comment>
<keyword evidence="3" id="KW-0677">Repeat</keyword>
<dbReference type="PROSITE" id="PS50097">
    <property type="entry name" value="BTB"/>
    <property type="match status" value="1"/>
</dbReference>
<comment type="similarity">
    <text evidence="1">Belongs to the mimivirus BTB/WD family.</text>
</comment>
<reference evidence="7 8" key="1">
    <citation type="submission" date="2012-10" db="EMBL/GenBank/DDBJ databases">
        <title>Complete genome sequence of Moumouvirus goulette.</title>
        <authorList>
            <person name="Fournous G."/>
            <person name="Bougalmi M."/>
            <person name="Colson P."/>
        </authorList>
    </citation>
    <scope>NUCLEOTIDE SEQUENCE [LARGE SCALE GENOMIC DNA]</scope>
</reference>
<organism evidence="7 8">
    <name type="scientific">Moumouvirus goulette</name>
    <dbReference type="NCBI Taxonomy" id="1247379"/>
    <lineage>
        <taxon>Viruses</taxon>
        <taxon>Varidnaviria</taxon>
        <taxon>Bamfordvirae</taxon>
        <taxon>Nucleocytoviricota</taxon>
        <taxon>Megaviricetes</taxon>
        <taxon>Imitervirales</taxon>
        <taxon>Mimiviridae</taxon>
        <taxon>Megamimivirinae</taxon>
        <taxon>Moumouvirus</taxon>
        <taxon>Moumouvirus goulettemassiliense</taxon>
    </lineage>
</organism>
<name>M1NLH1_9VIRU</name>
<dbReference type="InterPro" id="IPR015943">
    <property type="entry name" value="WD40/YVTN_repeat-like_dom_sf"/>
</dbReference>
<dbReference type="InterPro" id="IPR000210">
    <property type="entry name" value="BTB/POZ_dom"/>
</dbReference>
<protein>
    <recommendedName>
        <fullName evidence="5">Serine-threonine kinase receptor-associated protein</fullName>
    </recommendedName>
</protein>
<dbReference type="SUPFAM" id="SSF50978">
    <property type="entry name" value="WD40 repeat-like"/>
    <property type="match status" value="1"/>
</dbReference>
<dbReference type="Proteomes" id="UP000241071">
    <property type="component" value="Segment"/>
</dbReference>